<protein>
    <submittedName>
        <fullName evidence="1">Uncharacterized protein</fullName>
    </submittedName>
</protein>
<name>A0AAV5IDM4_9ROSI</name>
<dbReference type="EMBL" id="BPVZ01000009">
    <property type="protein sequence ID" value="GKU95380.1"/>
    <property type="molecule type" value="Genomic_DNA"/>
</dbReference>
<keyword evidence="2" id="KW-1185">Reference proteome</keyword>
<dbReference type="AlphaFoldDB" id="A0AAV5IDM4"/>
<accession>A0AAV5IDM4</accession>
<dbReference type="Proteomes" id="UP001054252">
    <property type="component" value="Unassembled WGS sequence"/>
</dbReference>
<reference evidence="1 2" key="1">
    <citation type="journal article" date="2021" name="Commun. Biol.">
        <title>The genome of Shorea leprosula (Dipterocarpaceae) highlights the ecological relevance of drought in aseasonal tropical rainforests.</title>
        <authorList>
            <person name="Ng K.K.S."/>
            <person name="Kobayashi M.J."/>
            <person name="Fawcett J.A."/>
            <person name="Hatakeyama M."/>
            <person name="Paape T."/>
            <person name="Ng C.H."/>
            <person name="Ang C.C."/>
            <person name="Tnah L.H."/>
            <person name="Lee C.T."/>
            <person name="Nishiyama T."/>
            <person name="Sese J."/>
            <person name="O'Brien M.J."/>
            <person name="Copetti D."/>
            <person name="Mohd Noor M.I."/>
            <person name="Ong R.C."/>
            <person name="Putra M."/>
            <person name="Sireger I.Z."/>
            <person name="Indrioko S."/>
            <person name="Kosugi Y."/>
            <person name="Izuno A."/>
            <person name="Isagi Y."/>
            <person name="Lee S.L."/>
            <person name="Shimizu K.K."/>
        </authorList>
    </citation>
    <scope>NUCLEOTIDE SEQUENCE [LARGE SCALE GENOMIC DNA]</scope>
    <source>
        <strain evidence="1">214</strain>
    </source>
</reference>
<evidence type="ECO:0000313" key="2">
    <source>
        <dbReference type="Proteomes" id="UP001054252"/>
    </source>
</evidence>
<comment type="caution">
    <text evidence="1">The sequence shown here is derived from an EMBL/GenBank/DDBJ whole genome shotgun (WGS) entry which is preliminary data.</text>
</comment>
<proteinExistence type="predicted"/>
<organism evidence="1 2">
    <name type="scientific">Rubroshorea leprosula</name>
    <dbReference type="NCBI Taxonomy" id="152421"/>
    <lineage>
        <taxon>Eukaryota</taxon>
        <taxon>Viridiplantae</taxon>
        <taxon>Streptophyta</taxon>
        <taxon>Embryophyta</taxon>
        <taxon>Tracheophyta</taxon>
        <taxon>Spermatophyta</taxon>
        <taxon>Magnoliopsida</taxon>
        <taxon>eudicotyledons</taxon>
        <taxon>Gunneridae</taxon>
        <taxon>Pentapetalae</taxon>
        <taxon>rosids</taxon>
        <taxon>malvids</taxon>
        <taxon>Malvales</taxon>
        <taxon>Dipterocarpaceae</taxon>
        <taxon>Rubroshorea</taxon>
    </lineage>
</organism>
<gene>
    <name evidence="1" type="ORF">SLEP1_g8742</name>
</gene>
<sequence length="103" mass="11464">MVTLFKSNARGTCLLHSPANTFSFIGPRYFGSQKFRLKVLKKLTWPNARGSVGRRVQKAGAPSTAHCLIFSCFVYRSTESRTQQGFPLSSHSAVARQEIDTIL</sequence>
<evidence type="ECO:0000313" key="1">
    <source>
        <dbReference type="EMBL" id="GKU95380.1"/>
    </source>
</evidence>